<dbReference type="PANTHER" id="PTHR24023:SF1082">
    <property type="entry name" value="COLLAGEN TRIPLE HELIX REPEAT"/>
    <property type="match status" value="1"/>
</dbReference>
<dbReference type="InterPro" id="IPR050149">
    <property type="entry name" value="Collagen_superfamily"/>
</dbReference>
<name>A0AAW9WK47_9FIRM</name>
<evidence type="ECO:0000313" key="2">
    <source>
        <dbReference type="EMBL" id="MUB64953.1"/>
    </source>
</evidence>
<sequence length="204" mass="21490">MEDTINENSLDAGGYIGKLDQLEADAEGLITQLVQYENIYPRTVKATEDAEKSAHDANISASNANRAAANAESIRNDLVSRLQSGEFKGEKGDPGPQGLQGATGPRGLQGVKGETGEAGVQGPKGDVGPQGPQGIQGPKGEPGQNGAQGKSGVNIPALSRLYIYTDDEDNSAIHCVYDDAFYDSPPFSYDNENGAIKWSYDNGK</sequence>
<evidence type="ECO:0000313" key="3">
    <source>
        <dbReference type="Proteomes" id="UP000434223"/>
    </source>
</evidence>
<proteinExistence type="predicted"/>
<dbReference type="InterPro" id="IPR008160">
    <property type="entry name" value="Collagen"/>
</dbReference>
<dbReference type="GO" id="GO:0031012">
    <property type="term" value="C:extracellular matrix"/>
    <property type="evidence" value="ECO:0007669"/>
    <property type="project" value="TreeGrafter"/>
</dbReference>
<organism evidence="2 3">
    <name type="scientific">Hungatella hathewayi</name>
    <dbReference type="NCBI Taxonomy" id="154046"/>
    <lineage>
        <taxon>Bacteria</taxon>
        <taxon>Bacillati</taxon>
        <taxon>Bacillota</taxon>
        <taxon>Clostridia</taxon>
        <taxon>Lachnospirales</taxon>
        <taxon>Lachnospiraceae</taxon>
        <taxon>Hungatella</taxon>
    </lineage>
</organism>
<dbReference type="Proteomes" id="UP000434223">
    <property type="component" value="Unassembled WGS sequence"/>
</dbReference>
<gene>
    <name evidence="2" type="ORF">GNE07_18150</name>
</gene>
<feature type="compositionally biased region" description="Low complexity" evidence="1">
    <location>
        <begin position="129"/>
        <end position="144"/>
    </location>
</feature>
<reference evidence="2 3" key="1">
    <citation type="submission" date="2019-09" db="EMBL/GenBank/DDBJ databases">
        <title>Draft genome sequencing of Hungatella hathewayi 123Y-2.</title>
        <authorList>
            <person name="Lv Q."/>
            <person name="Li S."/>
        </authorList>
    </citation>
    <scope>NUCLEOTIDE SEQUENCE [LARGE SCALE GENOMIC DNA]</scope>
    <source>
        <strain evidence="2 3">123Y-2</strain>
    </source>
</reference>
<dbReference type="AlphaFoldDB" id="A0AAW9WK47"/>
<dbReference type="Pfam" id="PF01391">
    <property type="entry name" value="Collagen"/>
    <property type="match status" value="1"/>
</dbReference>
<feature type="region of interest" description="Disordered" evidence="1">
    <location>
        <begin position="85"/>
        <end position="152"/>
    </location>
</feature>
<accession>A0AAW9WK47</accession>
<dbReference type="PANTHER" id="PTHR24023">
    <property type="entry name" value="COLLAGEN ALPHA"/>
    <property type="match status" value="1"/>
</dbReference>
<comment type="caution">
    <text evidence="2">The sequence shown here is derived from an EMBL/GenBank/DDBJ whole genome shotgun (WGS) entry which is preliminary data.</text>
</comment>
<protein>
    <recommendedName>
        <fullName evidence="4">Collagen-like protein</fullName>
    </recommendedName>
</protein>
<dbReference type="GO" id="GO:0005615">
    <property type="term" value="C:extracellular space"/>
    <property type="evidence" value="ECO:0007669"/>
    <property type="project" value="TreeGrafter"/>
</dbReference>
<evidence type="ECO:0000256" key="1">
    <source>
        <dbReference type="SAM" id="MobiDB-lite"/>
    </source>
</evidence>
<dbReference type="EMBL" id="WNME01000012">
    <property type="protein sequence ID" value="MUB64953.1"/>
    <property type="molecule type" value="Genomic_DNA"/>
</dbReference>
<evidence type="ECO:0008006" key="4">
    <source>
        <dbReference type="Google" id="ProtNLM"/>
    </source>
</evidence>